<feature type="domain" description="AbiJ N-terminal" evidence="2">
    <location>
        <begin position="9"/>
        <end position="69"/>
    </location>
</feature>
<gene>
    <name evidence="3" type="ORF">ACH4OY_02780</name>
</gene>
<reference evidence="3 4" key="1">
    <citation type="submission" date="2024-10" db="EMBL/GenBank/DDBJ databases">
        <title>The Natural Products Discovery Center: Release of the First 8490 Sequenced Strains for Exploring Actinobacteria Biosynthetic Diversity.</title>
        <authorList>
            <person name="Kalkreuter E."/>
            <person name="Kautsar S.A."/>
            <person name="Yang D."/>
            <person name="Bader C.D."/>
            <person name="Teijaro C.N."/>
            <person name="Fluegel L."/>
            <person name="Davis C.M."/>
            <person name="Simpson J.R."/>
            <person name="Lauterbach L."/>
            <person name="Steele A.D."/>
            <person name="Gui C."/>
            <person name="Meng S."/>
            <person name="Li G."/>
            <person name="Viehrig K."/>
            <person name="Ye F."/>
            <person name="Su P."/>
            <person name="Kiefer A.F."/>
            <person name="Nichols A."/>
            <person name="Cepeda A.J."/>
            <person name="Yan W."/>
            <person name="Fan B."/>
            <person name="Jiang Y."/>
            <person name="Adhikari A."/>
            <person name="Zheng C.-J."/>
            <person name="Schuster L."/>
            <person name="Cowan T.M."/>
            <person name="Smanski M.J."/>
            <person name="Chevrette M.G."/>
            <person name="De Carvalho L.P.S."/>
            <person name="Shen B."/>
        </authorList>
    </citation>
    <scope>NUCLEOTIDE SEQUENCE [LARGE SCALE GENOMIC DNA]</scope>
    <source>
        <strain evidence="3 4">NPDC021253</strain>
    </source>
</reference>
<sequence>MRPDVTEGQVIQAVVKAAEALLDRSKWMEIGLLTDTLDYIKGHPRLLRSLSWGDDDYLSCVIDTIPVLLGRPTKSAYPVSGSRRLDPARLPNLAIVEDYLNLPVWLQDQEPNLYGSLYGGEDGAVLDELQAAAVELGIQDVDEHAARIRRGLRDDPAQAIGSSKELLETVFKAVLDLRGNGPETKQDIPQLLHAASRKLGFHPGGHRDNAPGSEQRRRLFGALASIVSTTAELRNSGFGTGHGGTQRPQLDIATARLVVSAAVAVATFYLEAHSTESIREPPHGS</sequence>
<accession>A0ABW7SD60</accession>
<dbReference type="InterPro" id="IPR040508">
    <property type="entry name" value="AbiJ_NTD5"/>
</dbReference>
<organism evidence="3 4">
    <name type="scientific">Micromonospora rubida</name>
    <dbReference type="NCBI Taxonomy" id="2697657"/>
    <lineage>
        <taxon>Bacteria</taxon>
        <taxon>Bacillati</taxon>
        <taxon>Actinomycetota</taxon>
        <taxon>Actinomycetes</taxon>
        <taxon>Micromonosporales</taxon>
        <taxon>Micromonosporaceae</taxon>
        <taxon>Micromonospora</taxon>
    </lineage>
</organism>
<evidence type="ECO:0000259" key="1">
    <source>
        <dbReference type="Pfam" id="PF14355"/>
    </source>
</evidence>
<keyword evidence="4" id="KW-1185">Reference proteome</keyword>
<name>A0ABW7SD60_9ACTN</name>
<dbReference type="InterPro" id="IPR026001">
    <property type="entry name" value="Abi-like_C"/>
</dbReference>
<dbReference type="Pfam" id="PF18865">
    <property type="entry name" value="AbiJ_NTD5"/>
    <property type="match status" value="1"/>
</dbReference>
<dbReference type="EMBL" id="JBIRPU010000001">
    <property type="protein sequence ID" value="MFI0791616.1"/>
    <property type="molecule type" value="Genomic_DNA"/>
</dbReference>
<evidence type="ECO:0000313" key="3">
    <source>
        <dbReference type="EMBL" id="MFI0791616.1"/>
    </source>
</evidence>
<evidence type="ECO:0000313" key="4">
    <source>
        <dbReference type="Proteomes" id="UP001611075"/>
    </source>
</evidence>
<feature type="domain" description="Abortive infection protein-like C-terminal" evidence="1">
    <location>
        <begin position="189"/>
        <end position="270"/>
    </location>
</feature>
<comment type="caution">
    <text evidence="3">The sequence shown here is derived from an EMBL/GenBank/DDBJ whole genome shotgun (WGS) entry which is preliminary data.</text>
</comment>
<proteinExistence type="predicted"/>
<dbReference type="Proteomes" id="UP001611075">
    <property type="component" value="Unassembled WGS sequence"/>
</dbReference>
<evidence type="ECO:0000259" key="2">
    <source>
        <dbReference type="Pfam" id="PF18865"/>
    </source>
</evidence>
<protein>
    <submittedName>
        <fullName evidence="3">Abortive infection family protein</fullName>
    </submittedName>
</protein>
<dbReference type="RefSeq" id="WP_387026638.1">
    <property type="nucleotide sequence ID" value="NZ_JBIRPU010000001.1"/>
</dbReference>
<dbReference type="Pfam" id="PF14355">
    <property type="entry name" value="Abi_C"/>
    <property type="match status" value="1"/>
</dbReference>